<evidence type="ECO:0000313" key="4">
    <source>
        <dbReference type="Proteomes" id="UP000274920"/>
    </source>
</evidence>
<feature type="transmembrane region" description="Helical" evidence="1">
    <location>
        <begin position="192"/>
        <end position="216"/>
    </location>
</feature>
<dbReference type="EMBL" id="RHJS01000002">
    <property type="protein sequence ID" value="RRK31894.1"/>
    <property type="molecule type" value="Genomic_DNA"/>
</dbReference>
<dbReference type="SUPFAM" id="SSF55874">
    <property type="entry name" value="ATPase domain of HSP90 chaperone/DNA topoisomerase II/histidine kinase"/>
    <property type="match status" value="1"/>
</dbReference>
<name>A0A3R8JM01_9FIRM</name>
<evidence type="ECO:0000313" key="3">
    <source>
        <dbReference type="EMBL" id="RRK31894.1"/>
    </source>
</evidence>
<feature type="domain" description="Sensor histidine kinase NatK-like C-terminal" evidence="2">
    <location>
        <begin position="336"/>
        <end position="437"/>
    </location>
</feature>
<dbReference type="CDD" id="cd16935">
    <property type="entry name" value="HATPase_AgrC-ComD-like"/>
    <property type="match status" value="1"/>
</dbReference>
<dbReference type="GO" id="GO:0005524">
    <property type="term" value="F:ATP binding"/>
    <property type="evidence" value="ECO:0007669"/>
    <property type="project" value="UniProtKB-KW"/>
</dbReference>
<accession>A0A3R8JM01</accession>
<dbReference type="PANTHER" id="PTHR40448:SF1">
    <property type="entry name" value="TWO-COMPONENT SENSOR HISTIDINE KINASE"/>
    <property type="match status" value="1"/>
</dbReference>
<dbReference type="AlphaFoldDB" id="A0A3R8JM01"/>
<sequence length="438" mass="50478">MNWVESGRWNEILVCMETIVITLCTWFFLSHTEHDREGKTKYRRIAAVLYCAGLAGLTVGLADGRSVKLVYMVFMTMAAGRRLYSRDSMYRFYYFLFPVTIVTAQIFVDYMILAYMSSRWGIMVFDYASENTGLLIRQLTEILLTGVWVVLLNRKKYEHVRGIRFAGLFLPPAVSVFIIFSLLYIGDVFVQLYGAYLIILNILFLVLMNLYIWYLFSYQSQNKKLRAELEIRKKQSEMQYRYYEKVEQRYRSSRKMVHDMRNHLQAIEALKEQDAAQGKEYVRSMHQMLDALGIVNYTENRMLNIILNDKAEEAKKSGIEMEIRIGEIRLEHIRDMDMTTIFANLLDNALEAAEQAEGTRTIQVQADAFHEFTAVKIRNSMPCGSTAGTSALPPERQAGKNHMGIGLDNVRHTLEAYGGGMMTEILEGEFVVSLTIPA</sequence>
<feature type="transmembrane region" description="Helical" evidence="1">
    <location>
        <begin position="42"/>
        <end position="62"/>
    </location>
</feature>
<evidence type="ECO:0000259" key="2">
    <source>
        <dbReference type="Pfam" id="PF14501"/>
    </source>
</evidence>
<reference evidence="3" key="1">
    <citation type="submission" date="2018-10" db="EMBL/GenBank/DDBJ databases">
        <title>Schaedlerella arabinophila gen. nov. sp. nov., isolated from the mouse intestinal tract and comparative analysis with the genome of the closely related altered Schaedler flora strain ASF502.</title>
        <authorList>
            <person name="Miyake S."/>
            <person name="Soh M."/>
            <person name="Seedorf H."/>
        </authorList>
    </citation>
    <scope>NUCLEOTIDE SEQUENCE [LARGE SCALE GENOMIC DNA]</scope>
    <source>
        <strain evidence="3">DSM 106076</strain>
    </source>
</reference>
<keyword evidence="1" id="KW-0472">Membrane</keyword>
<keyword evidence="3" id="KW-0547">Nucleotide-binding</keyword>
<dbReference type="PANTHER" id="PTHR40448">
    <property type="entry name" value="TWO-COMPONENT SENSOR HISTIDINE KINASE"/>
    <property type="match status" value="1"/>
</dbReference>
<protein>
    <submittedName>
        <fullName evidence="3">ATP-binding protein</fullName>
    </submittedName>
</protein>
<dbReference type="GO" id="GO:0042802">
    <property type="term" value="F:identical protein binding"/>
    <property type="evidence" value="ECO:0007669"/>
    <property type="project" value="TreeGrafter"/>
</dbReference>
<gene>
    <name evidence="3" type="ORF">EBB54_11325</name>
</gene>
<organism evidence="3 4">
    <name type="scientific">Schaedlerella arabinosiphila</name>
    <dbReference type="NCBI Taxonomy" id="2044587"/>
    <lineage>
        <taxon>Bacteria</taxon>
        <taxon>Bacillati</taxon>
        <taxon>Bacillota</taxon>
        <taxon>Clostridia</taxon>
        <taxon>Lachnospirales</taxon>
        <taxon>Lachnospiraceae</taxon>
        <taxon>Schaedlerella</taxon>
    </lineage>
</organism>
<feature type="transmembrane region" description="Helical" evidence="1">
    <location>
        <begin position="12"/>
        <end position="30"/>
    </location>
</feature>
<keyword evidence="1" id="KW-0812">Transmembrane</keyword>
<dbReference type="Proteomes" id="UP000274920">
    <property type="component" value="Unassembled WGS sequence"/>
</dbReference>
<dbReference type="InterPro" id="IPR032834">
    <property type="entry name" value="NatK-like_C"/>
</dbReference>
<feature type="transmembrane region" description="Helical" evidence="1">
    <location>
        <begin position="92"/>
        <end position="115"/>
    </location>
</feature>
<keyword evidence="1" id="KW-1133">Transmembrane helix</keyword>
<dbReference type="RefSeq" id="WP_125127477.1">
    <property type="nucleotide sequence ID" value="NZ_RHJS01000002.1"/>
</dbReference>
<dbReference type="Gene3D" id="3.30.565.10">
    <property type="entry name" value="Histidine kinase-like ATPase, C-terminal domain"/>
    <property type="match status" value="1"/>
</dbReference>
<dbReference type="Pfam" id="PF14501">
    <property type="entry name" value="HATPase_c_5"/>
    <property type="match status" value="1"/>
</dbReference>
<dbReference type="InterPro" id="IPR036890">
    <property type="entry name" value="HATPase_C_sf"/>
</dbReference>
<evidence type="ECO:0000256" key="1">
    <source>
        <dbReference type="SAM" id="Phobius"/>
    </source>
</evidence>
<feature type="transmembrane region" description="Helical" evidence="1">
    <location>
        <begin position="165"/>
        <end position="186"/>
    </location>
</feature>
<feature type="transmembrane region" description="Helical" evidence="1">
    <location>
        <begin position="135"/>
        <end position="153"/>
    </location>
</feature>
<keyword evidence="3" id="KW-0067">ATP-binding</keyword>
<comment type="caution">
    <text evidence="3">The sequence shown here is derived from an EMBL/GenBank/DDBJ whole genome shotgun (WGS) entry which is preliminary data.</text>
</comment>
<proteinExistence type="predicted"/>
<keyword evidence="4" id="KW-1185">Reference proteome</keyword>